<proteinExistence type="predicted"/>
<reference evidence="1" key="2">
    <citation type="journal article" date="2015" name="Fish Shellfish Immunol.">
        <title>Early steps in the European eel (Anguilla anguilla)-Vibrio vulnificus interaction in the gills: Role of the RtxA13 toxin.</title>
        <authorList>
            <person name="Callol A."/>
            <person name="Pajuelo D."/>
            <person name="Ebbesson L."/>
            <person name="Teles M."/>
            <person name="MacKenzie S."/>
            <person name="Amaro C."/>
        </authorList>
    </citation>
    <scope>NUCLEOTIDE SEQUENCE</scope>
</reference>
<dbReference type="AlphaFoldDB" id="A0A0E9QI35"/>
<accession>A0A0E9QI35</accession>
<dbReference type="EMBL" id="GBXM01092400">
    <property type="protein sequence ID" value="JAH16177.1"/>
    <property type="molecule type" value="Transcribed_RNA"/>
</dbReference>
<protein>
    <submittedName>
        <fullName evidence="1">Uncharacterized protein</fullName>
    </submittedName>
</protein>
<sequence length="19" mass="2035">MNRTVEACSGTLLKILSQA</sequence>
<organism evidence="1">
    <name type="scientific">Anguilla anguilla</name>
    <name type="common">European freshwater eel</name>
    <name type="synonym">Muraena anguilla</name>
    <dbReference type="NCBI Taxonomy" id="7936"/>
    <lineage>
        <taxon>Eukaryota</taxon>
        <taxon>Metazoa</taxon>
        <taxon>Chordata</taxon>
        <taxon>Craniata</taxon>
        <taxon>Vertebrata</taxon>
        <taxon>Euteleostomi</taxon>
        <taxon>Actinopterygii</taxon>
        <taxon>Neopterygii</taxon>
        <taxon>Teleostei</taxon>
        <taxon>Anguilliformes</taxon>
        <taxon>Anguillidae</taxon>
        <taxon>Anguilla</taxon>
    </lineage>
</organism>
<evidence type="ECO:0000313" key="1">
    <source>
        <dbReference type="EMBL" id="JAH16177.1"/>
    </source>
</evidence>
<name>A0A0E9QI35_ANGAN</name>
<reference evidence="1" key="1">
    <citation type="submission" date="2014-11" db="EMBL/GenBank/DDBJ databases">
        <authorList>
            <person name="Amaro Gonzalez C."/>
        </authorList>
    </citation>
    <scope>NUCLEOTIDE SEQUENCE</scope>
</reference>